<feature type="domain" description="D-isomer specific 2-hydroxyacid dehydrogenase NAD-binding" evidence="5">
    <location>
        <begin position="104"/>
        <end position="283"/>
    </location>
</feature>
<dbReference type="CDD" id="cd05301">
    <property type="entry name" value="GDH"/>
    <property type="match status" value="1"/>
</dbReference>
<evidence type="ECO:0000256" key="2">
    <source>
        <dbReference type="ARBA" id="ARBA00023002"/>
    </source>
</evidence>
<dbReference type="Pfam" id="PF00389">
    <property type="entry name" value="2-Hacid_dh"/>
    <property type="match status" value="1"/>
</dbReference>
<comment type="similarity">
    <text evidence="1 3">Belongs to the D-isomer specific 2-hydroxyacid dehydrogenase family.</text>
</comment>
<name>A0A1I2A339_9BACI</name>
<dbReference type="STRING" id="640948.SAMN05216238_11448"/>
<proteinExistence type="inferred from homology"/>
<dbReference type="EMBL" id="FOMR01000014">
    <property type="protein sequence ID" value="SFE38206.1"/>
    <property type="molecule type" value="Genomic_DNA"/>
</dbReference>
<dbReference type="FunFam" id="3.40.50.720:FF:000462">
    <property type="entry name" value="Glyoxylate reductase (NADP+)"/>
    <property type="match status" value="1"/>
</dbReference>
<evidence type="ECO:0000313" key="7">
    <source>
        <dbReference type="Proteomes" id="UP000199474"/>
    </source>
</evidence>
<dbReference type="Proteomes" id="UP000199474">
    <property type="component" value="Unassembled WGS sequence"/>
</dbReference>
<dbReference type="GO" id="GO:0016618">
    <property type="term" value="F:hydroxypyruvate reductase [NAD(P)H] activity"/>
    <property type="evidence" value="ECO:0007669"/>
    <property type="project" value="TreeGrafter"/>
</dbReference>
<dbReference type="SUPFAM" id="SSF51735">
    <property type="entry name" value="NAD(P)-binding Rossmann-fold domains"/>
    <property type="match status" value="1"/>
</dbReference>
<dbReference type="PROSITE" id="PS00065">
    <property type="entry name" value="D_2_HYDROXYACID_DH_1"/>
    <property type="match status" value="1"/>
</dbReference>
<gene>
    <name evidence="6" type="ORF">SAMN05216238_11448</name>
</gene>
<organism evidence="6 7">
    <name type="scientific">Lentibacillus persicus</name>
    <dbReference type="NCBI Taxonomy" id="640948"/>
    <lineage>
        <taxon>Bacteria</taxon>
        <taxon>Bacillati</taxon>
        <taxon>Bacillota</taxon>
        <taxon>Bacilli</taxon>
        <taxon>Bacillales</taxon>
        <taxon>Bacillaceae</taxon>
        <taxon>Lentibacillus</taxon>
    </lineage>
</organism>
<dbReference type="GO" id="GO:0005829">
    <property type="term" value="C:cytosol"/>
    <property type="evidence" value="ECO:0007669"/>
    <property type="project" value="TreeGrafter"/>
</dbReference>
<dbReference type="InterPro" id="IPR006140">
    <property type="entry name" value="D-isomer_DH_NAD-bd"/>
</dbReference>
<dbReference type="RefSeq" id="WP_090087153.1">
    <property type="nucleotide sequence ID" value="NZ_FOMR01000014.1"/>
</dbReference>
<sequence length="317" mass="35234">MKPKVILYNQISEDLVQQMEKYCDVVKLSTDEERFSAEIPTAKGIIGSGLNVDIKLLNQAPELQIVTNISAGYDNLDLVELERRGIFATNTPDVLNETTADTVFGLMISASRRMPELDAYVKAGKWQSKITEEHFGMDIHHKTLGIIGMGRIGMAVAERAHFGFKMNVLYHNRSRKPEAEAYLKAEYAAFDDLLMQSDFVCLMAPLTPDTVNLIGKREFSLMKETGIFVNGARGTMVVESDLIDALRNGDIMAAGLDVYQNEPVEAANPLLKMDNVVTMPHIGSATRETRYKMGIIAVQNLIQGLNGEVPVNQIHER</sequence>
<accession>A0A1I2A339</accession>
<keyword evidence="7" id="KW-1185">Reference proteome</keyword>
<dbReference type="GO" id="GO:0051287">
    <property type="term" value="F:NAD binding"/>
    <property type="evidence" value="ECO:0007669"/>
    <property type="project" value="InterPro"/>
</dbReference>
<dbReference type="OrthoDB" id="9805416at2"/>
<protein>
    <submittedName>
        <fullName evidence="6">Gluconate 2-dehydrogenase</fullName>
    </submittedName>
</protein>
<dbReference type="AlphaFoldDB" id="A0A1I2A339"/>
<dbReference type="InterPro" id="IPR006139">
    <property type="entry name" value="D-isomer_2_OHA_DH_cat_dom"/>
</dbReference>
<dbReference type="InterPro" id="IPR029752">
    <property type="entry name" value="D-isomer_DH_CS1"/>
</dbReference>
<dbReference type="InterPro" id="IPR050223">
    <property type="entry name" value="D-isomer_2-hydroxyacid_DH"/>
</dbReference>
<evidence type="ECO:0000259" key="4">
    <source>
        <dbReference type="Pfam" id="PF00389"/>
    </source>
</evidence>
<dbReference type="PANTHER" id="PTHR10996:SF283">
    <property type="entry name" value="GLYOXYLATE_HYDROXYPYRUVATE REDUCTASE B"/>
    <property type="match status" value="1"/>
</dbReference>
<evidence type="ECO:0000256" key="1">
    <source>
        <dbReference type="ARBA" id="ARBA00005854"/>
    </source>
</evidence>
<dbReference type="PANTHER" id="PTHR10996">
    <property type="entry name" value="2-HYDROXYACID DEHYDROGENASE-RELATED"/>
    <property type="match status" value="1"/>
</dbReference>
<keyword evidence="2 3" id="KW-0560">Oxidoreductase</keyword>
<feature type="domain" description="D-isomer specific 2-hydroxyacid dehydrogenase catalytic" evidence="4">
    <location>
        <begin position="5"/>
        <end position="314"/>
    </location>
</feature>
<dbReference type="InterPro" id="IPR036291">
    <property type="entry name" value="NAD(P)-bd_dom_sf"/>
</dbReference>
<dbReference type="Gene3D" id="3.40.50.720">
    <property type="entry name" value="NAD(P)-binding Rossmann-like Domain"/>
    <property type="match status" value="2"/>
</dbReference>
<reference evidence="7" key="1">
    <citation type="submission" date="2016-10" db="EMBL/GenBank/DDBJ databases">
        <authorList>
            <person name="Varghese N."/>
            <person name="Submissions S."/>
        </authorList>
    </citation>
    <scope>NUCLEOTIDE SEQUENCE [LARGE SCALE GENOMIC DNA]</scope>
    <source>
        <strain evidence="7">DSM 22530</strain>
    </source>
</reference>
<dbReference type="GO" id="GO:0030267">
    <property type="term" value="F:glyoxylate reductase (NADPH) activity"/>
    <property type="evidence" value="ECO:0007669"/>
    <property type="project" value="TreeGrafter"/>
</dbReference>
<dbReference type="SUPFAM" id="SSF52283">
    <property type="entry name" value="Formate/glycerate dehydrogenase catalytic domain-like"/>
    <property type="match status" value="1"/>
</dbReference>
<evidence type="ECO:0000259" key="5">
    <source>
        <dbReference type="Pfam" id="PF02826"/>
    </source>
</evidence>
<evidence type="ECO:0000313" key="6">
    <source>
        <dbReference type="EMBL" id="SFE38206.1"/>
    </source>
</evidence>
<evidence type="ECO:0000256" key="3">
    <source>
        <dbReference type="RuleBase" id="RU003719"/>
    </source>
</evidence>
<dbReference type="Pfam" id="PF02826">
    <property type="entry name" value="2-Hacid_dh_C"/>
    <property type="match status" value="1"/>
</dbReference>